<evidence type="ECO:0000256" key="1">
    <source>
        <dbReference type="SAM" id="Phobius"/>
    </source>
</evidence>
<keyword evidence="1" id="KW-1133">Transmembrane helix</keyword>
<name>A0A1Z2XLS8_9FIRM</name>
<dbReference type="AlphaFoldDB" id="A0A1Z2XLS8"/>
<feature type="transmembrane region" description="Helical" evidence="1">
    <location>
        <begin position="27"/>
        <end position="47"/>
    </location>
</feature>
<dbReference type="RefSeq" id="WP_066536740.1">
    <property type="nucleotide sequence ID" value="NZ_CAJTCQ010000001.1"/>
</dbReference>
<evidence type="ECO:0000313" key="3">
    <source>
        <dbReference type="EMBL" id="QQR28682.1"/>
    </source>
</evidence>
<dbReference type="InterPro" id="IPR005562">
    <property type="entry name" value="SpoVA"/>
</dbReference>
<reference evidence="4" key="2">
    <citation type="submission" date="2017-05" db="EMBL/GenBank/DDBJ databases">
        <title>Improved OligoMM genomes.</title>
        <authorList>
            <person name="Garzetti D."/>
        </authorList>
    </citation>
    <scope>NUCLEOTIDE SEQUENCE [LARGE SCALE GENOMIC DNA]</scope>
    <source>
        <strain evidence="4">KB18</strain>
    </source>
</reference>
<dbReference type="EMBL" id="CP065321">
    <property type="protein sequence ID" value="QQR28682.1"/>
    <property type="molecule type" value="Genomic_DNA"/>
</dbReference>
<accession>A0A1Z2XLS8</accession>
<dbReference type="EMBL" id="CP021422">
    <property type="protein sequence ID" value="ASB39390.1"/>
    <property type="molecule type" value="Genomic_DNA"/>
</dbReference>
<evidence type="ECO:0000313" key="5">
    <source>
        <dbReference type="Proteomes" id="UP000596035"/>
    </source>
</evidence>
<evidence type="ECO:0000313" key="4">
    <source>
        <dbReference type="Proteomes" id="UP000196710"/>
    </source>
</evidence>
<dbReference type="NCBIfam" id="TIGR02838">
    <property type="entry name" value="spore_V_AC"/>
    <property type="match status" value="1"/>
</dbReference>
<dbReference type="PANTHER" id="PTHR38450:SF1">
    <property type="entry name" value="STAGE V SPORULATION PROTEIN AC"/>
    <property type="match status" value="1"/>
</dbReference>
<dbReference type="Proteomes" id="UP000596035">
    <property type="component" value="Chromosome"/>
</dbReference>
<dbReference type="PANTHER" id="PTHR38450">
    <property type="entry name" value="STAGE V SPORULATION PROTEIN AC-RELATED"/>
    <property type="match status" value="1"/>
</dbReference>
<keyword evidence="1" id="KW-0472">Membrane</keyword>
<organism evidence="3 5">
    <name type="scientific">Acutalibacter muris</name>
    <dbReference type="NCBI Taxonomy" id="1796620"/>
    <lineage>
        <taxon>Bacteria</taxon>
        <taxon>Bacillati</taxon>
        <taxon>Bacillota</taxon>
        <taxon>Clostridia</taxon>
        <taxon>Eubacteriales</taxon>
        <taxon>Acutalibacteraceae</taxon>
        <taxon>Acutalibacter</taxon>
    </lineage>
</organism>
<keyword evidence="4" id="KW-1185">Reference proteome</keyword>
<feature type="transmembrane region" description="Helical" evidence="1">
    <location>
        <begin position="121"/>
        <end position="145"/>
    </location>
</feature>
<keyword evidence="1" id="KW-0812">Transmembrane</keyword>
<reference evidence="3 5" key="3">
    <citation type="submission" date="2020-11" db="EMBL/GenBank/DDBJ databases">
        <title>Closed and high quality bacterial genomes of the OMM12 community.</title>
        <authorList>
            <person name="Marbouty M."/>
            <person name="Lamy-Besnier Q."/>
            <person name="Debarbieux L."/>
            <person name="Koszul R."/>
        </authorList>
    </citation>
    <scope>NUCLEOTIDE SEQUENCE [LARGE SCALE GENOMIC DNA]</scope>
    <source>
        <strain evidence="3 5">KB18</strain>
    </source>
</reference>
<dbReference type="InterPro" id="IPR014203">
    <property type="entry name" value="Spore_V_AC"/>
</dbReference>
<reference evidence="2" key="1">
    <citation type="journal article" date="2017" name="Genome Announc.">
        <title>High-Quality Whole-Genome Sequences of the Oligo-Mouse-Microbiota Bacterial Community.</title>
        <authorList>
            <person name="Garzetti D."/>
            <person name="Brugiroux S."/>
            <person name="Bunk B."/>
            <person name="Pukall R."/>
            <person name="McCoy K.D."/>
            <person name="Macpherson A.J."/>
            <person name="Stecher B."/>
        </authorList>
    </citation>
    <scope>NUCLEOTIDE SEQUENCE</scope>
    <source>
        <strain evidence="2">KB18</strain>
    </source>
</reference>
<protein>
    <submittedName>
        <fullName evidence="3">Stage V sporulation protein AC</fullName>
    </submittedName>
</protein>
<evidence type="ECO:0000313" key="2">
    <source>
        <dbReference type="EMBL" id="ASB39390.1"/>
    </source>
</evidence>
<feature type="transmembrane region" description="Helical" evidence="1">
    <location>
        <begin position="84"/>
        <end position="101"/>
    </location>
</feature>
<dbReference type="Pfam" id="PF03862">
    <property type="entry name" value="SpoVAC_SpoVAEB"/>
    <property type="match status" value="1"/>
</dbReference>
<dbReference type="KEGG" id="amur:ADH66_01190"/>
<proteinExistence type="predicted"/>
<gene>
    <name evidence="3" type="primary">spoVAC</name>
    <name evidence="2" type="ORF">ADH66_01190</name>
    <name evidence="3" type="ORF">I5Q82_11190</name>
</gene>
<feature type="transmembrane region" description="Helical" evidence="1">
    <location>
        <begin position="59"/>
        <end position="78"/>
    </location>
</feature>
<sequence>MKTAKPQEYAKAVKAASPPSPVVKDCVLAFLSGGLICTIGQALCNLYQSLGLELPQARMAVSVSLILISATLTALGWYDDLSKHAGAGMLVPITGFANSMVSPAMEFKSEGFITGLGAKLFTVAGPVLVFGVTASVVYGLIIFIFHI</sequence>
<dbReference type="Proteomes" id="UP000196710">
    <property type="component" value="Chromosome"/>
</dbReference>